<evidence type="ECO:0000256" key="1">
    <source>
        <dbReference type="SAM" id="Phobius"/>
    </source>
</evidence>
<dbReference type="OrthoDB" id="3364107at2759"/>
<dbReference type="VEuPathDB" id="FungiDB:PC9H_009214"/>
<keyword evidence="3" id="KW-1185">Reference proteome</keyword>
<dbReference type="AlphaFoldDB" id="A0A8H6ZQ87"/>
<comment type="caution">
    <text evidence="2">The sequence shown here is derived from an EMBL/GenBank/DDBJ whole genome shotgun (WGS) entry which is preliminary data.</text>
</comment>
<dbReference type="RefSeq" id="XP_036628110.1">
    <property type="nucleotide sequence ID" value="XM_036778721.1"/>
</dbReference>
<evidence type="ECO:0000313" key="2">
    <source>
        <dbReference type="EMBL" id="KAF7423916.1"/>
    </source>
</evidence>
<evidence type="ECO:0000313" key="3">
    <source>
        <dbReference type="Proteomes" id="UP000623687"/>
    </source>
</evidence>
<keyword evidence="1" id="KW-0812">Transmembrane</keyword>
<dbReference type="EMBL" id="JACETU010000007">
    <property type="protein sequence ID" value="KAF7423916.1"/>
    <property type="molecule type" value="Genomic_DNA"/>
</dbReference>
<feature type="transmembrane region" description="Helical" evidence="1">
    <location>
        <begin position="82"/>
        <end position="100"/>
    </location>
</feature>
<proteinExistence type="predicted"/>
<keyword evidence="1" id="KW-0472">Membrane</keyword>
<name>A0A8H6ZQ87_PLEOS</name>
<accession>A0A8H6ZQ87</accession>
<protein>
    <recommendedName>
        <fullName evidence="4">MARVEL domain-containing protein</fullName>
    </recommendedName>
</protein>
<feature type="transmembrane region" description="Helical" evidence="1">
    <location>
        <begin position="6"/>
        <end position="29"/>
    </location>
</feature>
<gene>
    <name evidence="2" type="ORF">PC9H_009214</name>
</gene>
<reference evidence="2" key="1">
    <citation type="submission" date="2019-07" db="EMBL/GenBank/DDBJ databases">
        <authorList>
            <person name="Palmer J.M."/>
        </authorList>
    </citation>
    <scope>NUCLEOTIDE SEQUENCE</scope>
    <source>
        <strain evidence="2">PC9</strain>
    </source>
</reference>
<dbReference type="GeneID" id="59379032"/>
<evidence type="ECO:0008006" key="4">
    <source>
        <dbReference type="Google" id="ProtNLM"/>
    </source>
</evidence>
<feature type="transmembrane region" description="Helical" evidence="1">
    <location>
        <begin position="41"/>
        <end position="62"/>
    </location>
</feature>
<dbReference type="Proteomes" id="UP000623687">
    <property type="component" value="Unassembled WGS sequence"/>
</dbReference>
<sequence length="157" mass="16872">MARFAAPRLIVFVLITVLALAMLSVDAHYTHVLIKVQGMTFIEGLGLAGAFLTIVSMPIIIFSPAGSFPASVLFETVWLSNLWVFWLLTAAIASSTRASFMEPLGSRGCSQLNGELFTLCVELPAIEGLAYAVWVLSAYVLSASILPIPHFSTTPVP</sequence>
<organism evidence="2 3">
    <name type="scientific">Pleurotus ostreatus</name>
    <name type="common">Oyster mushroom</name>
    <name type="synonym">White-rot fungus</name>
    <dbReference type="NCBI Taxonomy" id="5322"/>
    <lineage>
        <taxon>Eukaryota</taxon>
        <taxon>Fungi</taxon>
        <taxon>Dikarya</taxon>
        <taxon>Basidiomycota</taxon>
        <taxon>Agaricomycotina</taxon>
        <taxon>Agaricomycetes</taxon>
        <taxon>Agaricomycetidae</taxon>
        <taxon>Agaricales</taxon>
        <taxon>Pleurotineae</taxon>
        <taxon>Pleurotaceae</taxon>
        <taxon>Pleurotus</taxon>
    </lineage>
</organism>
<keyword evidence="1" id="KW-1133">Transmembrane helix</keyword>